<keyword evidence="2" id="KW-1185">Reference proteome</keyword>
<accession>K0SSU5</accession>
<dbReference type="AlphaFoldDB" id="K0SSU5"/>
<evidence type="ECO:0000313" key="1">
    <source>
        <dbReference type="EMBL" id="EJK61352.1"/>
    </source>
</evidence>
<organism evidence="1 2">
    <name type="scientific">Thalassiosira oceanica</name>
    <name type="common">Marine diatom</name>
    <dbReference type="NCBI Taxonomy" id="159749"/>
    <lineage>
        <taxon>Eukaryota</taxon>
        <taxon>Sar</taxon>
        <taxon>Stramenopiles</taxon>
        <taxon>Ochrophyta</taxon>
        <taxon>Bacillariophyta</taxon>
        <taxon>Coscinodiscophyceae</taxon>
        <taxon>Thalassiosirophycidae</taxon>
        <taxon>Thalassiosirales</taxon>
        <taxon>Thalassiosiraceae</taxon>
        <taxon>Thalassiosira</taxon>
    </lineage>
</organism>
<dbReference type="Proteomes" id="UP000266841">
    <property type="component" value="Unassembled WGS sequence"/>
</dbReference>
<comment type="caution">
    <text evidence="1">The sequence shown here is derived from an EMBL/GenBank/DDBJ whole genome shotgun (WGS) entry which is preliminary data.</text>
</comment>
<feature type="non-terminal residue" evidence="1">
    <location>
        <position position="290"/>
    </location>
</feature>
<name>K0SSU5_THAOC</name>
<proteinExistence type="predicted"/>
<gene>
    <name evidence="1" type="ORF">THAOC_18175</name>
</gene>
<dbReference type="EMBL" id="AGNL01020110">
    <property type="protein sequence ID" value="EJK61352.1"/>
    <property type="molecule type" value="Genomic_DNA"/>
</dbReference>
<sequence length="290" mass="30263">MSTPPSSTDISQMSTADILALLQDRGVNVTGTSNIHAAAETSPTDPHTHAGVAEQPVRPTAMVGTTANPAPQAWNDGNGGDFASILQTQRAANLANLQRQEAWIRVGNAPDKTPVVFVQAKMRLTDEVKTALGTNGALNNAAMSGIAQALLRRIPASLGPWTVTSASVSTPIHPGGRTTAPSTVFGSCGFAPTAQPTDYPPTYIKVFEAALSDLVGNLAAVRADVTMPAAMQHAILQMPYINGPEEKIVGYLQGASPRAMFAECPPGERDLPTARFHACAIMTGLAKAFP</sequence>
<protein>
    <submittedName>
        <fullName evidence="1">Uncharacterized protein</fullName>
    </submittedName>
</protein>
<evidence type="ECO:0000313" key="2">
    <source>
        <dbReference type="Proteomes" id="UP000266841"/>
    </source>
</evidence>
<reference evidence="1 2" key="1">
    <citation type="journal article" date="2012" name="Genome Biol.">
        <title>Genome and low-iron response of an oceanic diatom adapted to chronic iron limitation.</title>
        <authorList>
            <person name="Lommer M."/>
            <person name="Specht M."/>
            <person name="Roy A.S."/>
            <person name="Kraemer L."/>
            <person name="Andreson R."/>
            <person name="Gutowska M.A."/>
            <person name="Wolf J."/>
            <person name="Bergner S.V."/>
            <person name="Schilhabel M.B."/>
            <person name="Klostermeier U.C."/>
            <person name="Beiko R.G."/>
            <person name="Rosenstiel P."/>
            <person name="Hippler M."/>
            <person name="Laroche J."/>
        </authorList>
    </citation>
    <scope>NUCLEOTIDE SEQUENCE [LARGE SCALE GENOMIC DNA]</scope>
    <source>
        <strain evidence="1 2">CCMP1005</strain>
    </source>
</reference>